<reference evidence="2" key="1">
    <citation type="journal article" date="2022" name="Mol. Ecol. Resour.">
        <title>The genomes of chicory, endive, great burdock and yacon provide insights into Asteraceae palaeo-polyploidization history and plant inulin production.</title>
        <authorList>
            <person name="Fan W."/>
            <person name="Wang S."/>
            <person name="Wang H."/>
            <person name="Wang A."/>
            <person name="Jiang F."/>
            <person name="Liu H."/>
            <person name="Zhao H."/>
            <person name="Xu D."/>
            <person name="Zhang Y."/>
        </authorList>
    </citation>
    <scope>NUCLEOTIDE SEQUENCE [LARGE SCALE GENOMIC DNA]</scope>
    <source>
        <strain evidence="2">cv. Punajuju</strain>
    </source>
</reference>
<gene>
    <name evidence="1" type="ORF">L2E82_26993</name>
</gene>
<evidence type="ECO:0000313" key="2">
    <source>
        <dbReference type="Proteomes" id="UP001055811"/>
    </source>
</evidence>
<name>A0ACB9CS07_CICIN</name>
<protein>
    <submittedName>
        <fullName evidence="1">Uncharacterized protein</fullName>
    </submittedName>
</protein>
<keyword evidence="2" id="KW-1185">Reference proteome</keyword>
<proteinExistence type="predicted"/>
<evidence type="ECO:0000313" key="1">
    <source>
        <dbReference type="EMBL" id="KAI3737001.1"/>
    </source>
</evidence>
<sequence length="66" mass="7907">MRNYILPTKGAKCYEKTFFFAKLFFHSLFSNFAIRIDEYDSFLIAFVSGEQPVTIVRVTFYDDRYQ</sequence>
<organism evidence="1 2">
    <name type="scientific">Cichorium intybus</name>
    <name type="common">Chicory</name>
    <dbReference type="NCBI Taxonomy" id="13427"/>
    <lineage>
        <taxon>Eukaryota</taxon>
        <taxon>Viridiplantae</taxon>
        <taxon>Streptophyta</taxon>
        <taxon>Embryophyta</taxon>
        <taxon>Tracheophyta</taxon>
        <taxon>Spermatophyta</taxon>
        <taxon>Magnoliopsida</taxon>
        <taxon>eudicotyledons</taxon>
        <taxon>Gunneridae</taxon>
        <taxon>Pentapetalae</taxon>
        <taxon>asterids</taxon>
        <taxon>campanulids</taxon>
        <taxon>Asterales</taxon>
        <taxon>Asteraceae</taxon>
        <taxon>Cichorioideae</taxon>
        <taxon>Cichorieae</taxon>
        <taxon>Cichoriinae</taxon>
        <taxon>Cichorium</taxon>
    </lineage>
</organism>
<accession>A0ACB9CS07</accession>
<dbReference type="Proteomes" id="UP001055811">
    <property type="component" value="Linkage Group LG05"/>
</dbReference>
<comment type="caution">
    <text evidence="1">The sequence shown here is derived from an EMBL/GenBank/DDBJ whole genome shotgun (WGS) entry which is preliminary data.</text>
</comment>
<reference evidence="1 2" key="2">
    <citation type="journal article" date="2022" name="Mol. Ecol. Resour.">
        <title>The genomes of chicory, endive, great burdock and yacon provide insights into Asteraceae paleo-polyploidization history and plant inulin production.</title>
        <authorList>
            <person name="Fan W."/>
            <person name="Wang S."/>
            <person name="Wang H."/>
            <person name="Wang A."/>
            <person name="Jiang F."/>
            <person name="Liu H."/>
            <person name="Zhao H."/>
            <person name="Xu D."/>
            <person name="Zhang Y."/>
        </authorList>
    </citation>
    <scope>NUCLEOTIDE SEQUENCE [LARGE SCALE GENOMIC DNA]</scope>
    <source>
        <strain evidence="2">cv. Punajuju</strain>
        <tissue evidence="1">Leaves</tissue>
    </source>
</reference>
<dbReference type="EMBL" id="CM042013">
    <property type="protein sequence ID" value="KAI3737001.1"/>
    <property type="molecule type" value="Genomic_DNA"/>
</dbReference>